<protein>
    <submittedName>
        <fullName evidence="3">Uncharacterized protein</fullName>
    </submittedName>
</protein>
<feature type="compositionally biased region" description="Polar residues" evidence="1">
    <location>
        <begin position="332"/>
        <end position="349"/>
    </location>
</feature>
<feature type="compositionally biased region" description="Basic and acidic residues" evidence="1">
    <location>
        <begin position="422"/>
        <end position="439"/>
    </location>
</feature>
<evidence type="ECO:0000313" key="3">
    <source>
        <dbReference type="EMBL" id="CAD7227445.1"/>
    </source>
</evidence>
<dbReference type="InterPro" id="IPR039041">
    <property type="entry name" value="Nav/unc-53"/>
</dbReference>
<feature type="compositionally biased region" description="Low complexity" evidence="1">
    <location>
        <begin position="312"/>
        <end position="331"/>
    </location>
</feature>
<feature type="chain" id="PRO_5043501445" evidence="2">
    <location>
        <begin position="23"/>
        <end position="459"/>
    </location>
</feature>
<feature type="compositionally biased region" description="Low complexity" evidence="1">
    <location>
        <begin position="207"/>
        <end position="228"/>
    </location>
</feature>
<accession>A0A7R8WAL7</accession>
<dbReference type="GO" id="GO:0022008">
    <property type="term" value="P:neurogenesis"/>
    <property type="evidence" value="ECO:0007669"/>
    <property type="project" value="InterPro"/>
</dbReference>
<dbReference type="EMBL" id="OB661144">
    <property type="protein sequence ID" value="CAD7227445.1"/>
    <property type="molecule type" value="Genomic_DNA"/>
</dbReference>
<dbReference type="InterPro" id="IPR036872">
    <property type="entry name" value="CH_dom_sf"/>
</dbReference>
<feature type="signal peptide" evidence="2">
    <location>
        <begin position="1"/>
        <end position="22"/>
    </location>
</feature>
<feature type="compositionally biased region" description="Low complexity" evidence="1">
    <location>
        <begin position="279"/>
        <end position="291"/>
    </location>
</feature>
<sequence>MACVLNILIVLAILFFCPSTTGFPRIGHPENPAQTQNDENVQDMKRTLKDLPVLRKRGLALRSVPDLCIGGSDRRLTCLRCASLTKSLVAYPYCCKDQFEFFPFCQLDNLKVCLSHLNSCGVPLDEGVSAQEICDGNLRVILGLFFAISRFSKQKSAHNSSSKPLLETQQHQTAMASTPRKGSMIPSSRLPAPSSSSSKSQLKRPSRLPGKATSASSSRSSSPGSTAGNHQPSFLPKTAAAMRSSSHSPASQSNKSSGRPSTGGLQKPSGSPGIPVMNSSPHSSSAHSAGGSVLGKLFSKHEKNKIIKDNHSVTSKRTSSSSGISSASNQSEVSNTKGPKKTSTASASPGTKGVTDAPSKSGRPPSRPLSISKLPMAPSSSIPTPSSAGGDSAPPKASALPVVRPVGRTKPTFIRPPSEGKSTAKENGKQKPDHPFHKDIKSKVELLTSSNLIILMGFR</sequence>
<dbReference type="OrthoDB" id="2161974at2759"/>
<evidence type="ECO:0000256" key="2">
    <source>
        <dbReference type="SAM" id="SignalP"/>
    </source>
</evidence>
<feature type="compositionally biased region" description="Low complexity" evidence="1">
    <location>
        <begin position="378"/>
        <end position="387"/>
    </location>
</feature>
<feature type="compositionally biased region" description="Polar residues" evidence="1">
    <location>
        <begin position="243"/>
        <end position="264"/>
    </location>
</feature>
<feature type="compositionally biased region" description="Polar residues" evidence="1">
    <location>
        <begin position="158"/>
        <end position="176"/>
    </location>
</feature>
<dbReference type="PANTHER" id="PTHR12784">
    <property type="entry name" value="STEERIN"/>
    <property type="match status" value="1"/>
</dbReference>
<feature type="compositionally biased region" description="Basic and acidic residues" evidence="1">
    <location>
        <begin position="299"/>
        <end position="311"/>
    </location>
</feature>
<reference evidence="3" key="1">
    <citation type="submission" date="2020-11" db="EMBL/GenBank/DDBJ databases">
        <authorList>
            <person name="Tran Van P."/>
        </authorList>
    </citation>
    <scope>NUCLEOTIDE SEQUENCE</scope>
</reference>
<dbReference type="PANTHER" id="PTHR12784:SF28">
    <property type="entry name" value="PROTEIN SICKIE"/>
    <property type="match status" value="1"/>
</dbReference>
<keyword evidence="2" id="KW-0732">Signal</keyword>
<gene>
    <name evidence="3" type="ORF">CTOB1V02_LOCUS5352</name>
</gene>
<feature type="compositionally biased region" description="Low complexity" evidence="1">
    <location>
        <begin position="186"/>
        <end position="200"/>
    </location>
</feature>
<proteinExistence type="predicted"/>
<dbReference type="SUPFAM" id="SSF47576">
    <property type="entry name" value="Calponin-homology domain, CH-domain"/>
    <property type="match status" value="1"/>
</dbReference>
<organism evidence="3">
    <name type="scientific">Cyprideis torosa</name>
    <dbReference type="NCBI Taxonomy" id="163714"/>
    <lineage>
        <taxon>Eukaryota</taxon>
        <taxon>Metazoa</taxon>
        <taxon>Ecdysozoa</taxon>
        <taxon>Arthropoda</taxon>
        <taxon>Crustacea</taxon>
        <taxon>Oligostraca</taxon>
        <taxon>Ostracoda</taxon>
        <taxon>Podocopa</taxon>
        <taxon>Podocopida</taxon>
        <taxon>Cytherocopina</taxon>
        <taxon>Cytheroidea</taxon>
        <taxon>Cytherideidae</taxon>
        <taxon>Cyprideis</taxon>
    </lineage>
</organism>
<feature type="region of interest" description="Disordered" evidence="1">
    <location>
        <begin position="158"/>
        <end position="439"/>
    </location>
</feature>
<dbReference type="Gene3D" id="1.10.418.10">
    <property type="entry name" value="Calponin-like domain"/>
    <property type="match status" value="1"/>
</dbReference>
<name>A0A7R8WAL7_9CRUS</name>
<evidence type="ECO:0000256" key="1">
    <source>
        <dbReference type="SAM" id="MobiDB-lite"/>
    </source>
</evidence>
<dbReference type="AlphaFoldDB" id="A0A7R8WAL7"/>